<reference evidence="9 10" key="3">
    <citation type="journal article" date="2019" name="Nat. Med.">
        <title>A library of human gut bacterial isolates paired with longitudinal multiomics data enables mechanistic microbiome research.</title>
        <authorList>
            <person name="Poyet M."/>
            <person name="Groussin M."/>
            <person name="Gibbons S.M."/>
            <person name="Avila-Pacheco J."/>
            <person name="Jiang X."/>
            <person name="Kearney S.M."/>
            <person name="Perrotta A.R."/>
            <person name="Berdy B."/>
            <person name="Zhao S."/>
            <person name="Lieberman T.D."/>
            <person name="Swanson P.K."/>
            <person name="Smith M."/>
            <person name="Roesemann S."/>
            <person name="Alexander J.E."/>
            <person name="Rich S.A."/>
            <person name="Livny J."/>
            <person name="Vlamakis H."/>
            <person name="Clish C."/>
            <person name="Bullock K."/>
            <person name="Deik A."/>
            <person name="Scott J."/>
            <person name="Pierce K.A."/>
            <person name="Xavier R.J."/>
            <person name="Alm E.J."/>
        </authorList>
    </citation>
    <scope>NUCLEOTIDE SEQUENCE [LARGE SCALE GENOMIC DNA]</scope>
    <source>
        <strain evidence="2 9">BIOML-A105</strain>
        <strain evidence="3 10">BIOML-A26</strain>
    </source>
</reference>
<dbReference type="EMBL" id="QRLP01000002">
    <property type="protein sequence ID" value="RHJ18930.1"/>
    <property type="molecule type" value="Genomic_DNA"/>
</dbReference>
<dbReference type="Proteomes" id="UP000284589">
    <property type="component" value="Unassembled WGS sequence"/>
</dbReference>
<evidence type="ECO:0000313" key="3">
    <source>
        <dbReference type="EMBL" id="KAB6030191.1"/>
    </source>
</evidence>
<evidence type="ECO:0000313" key="10">
    <source>
        <dbReference type="Proteomes" id="UP000470926"/>
    </source>
</evidence>
<dbReference type="Proteomes" id="UP000285462">
    <property type="component" value="Unassembled WGS sequence"/>
</dbReference>
<proteinExistence type="predicted"/>
<dbReference type="Proteomes" id="UP000241454">
    <property type="component" value="Chromosome"/>
</dbReference>
<evidence type="ECO:0000313" key="4">
    <source>
        <dbReference type="EMBL" id="RGS66349.1"/>
    </source>
</evidence>
<organism evidence="1 6">
    <name type="scientific">Bifidobacterium adolescentis</name>
    <dbReference type="NCBI Taxonomy" id="1680"/>
    <lineage>
        <taxon>Bacteria</taxon>
        <taxon>Bacillati</taxon>
        <taxon>Actinomycetota</taxon>
        <taxon>Actinomycetes</taxon>
        <taxon>Bifidobacteriales</taxon>
        <taxon>Bifidobacteriaceae</taxon>
        <taxon>Bifidobacterium</taxon>
    </lineage>
</organism>
<evidence type="ECO:0000313" key="8">
    <source>
        <dbReference type="Proteomes" id="UP000285462"/>
    </source>
</evidence>
<evidence type="ECO:0000313" key="7">
    <source>
        <dbReference type="Proteomes" id="UP000284589"/>
    </source>
</evidence>
<reference evidence="7 8" key="2">
    <citation type="submission" date="2018-08" db="EMBL/GenBank/DDBJ databases">
        <title>A genome reference for cultivated species of the human gut microbiota.</title>
        <authorList>
            <person name="Zou Y."/>
            <person name="Xue W."/>
            <person name="Luo G."/>
        </authorList>
    </citation>
    <scope>NUCLEOTIDE SEQUENCE [LARGE SCALE GENOMIC DNA]</scope>
    <source>
        <strain evidence="4 8">AF21-27</strain>
        <strain evidence="5 7">AM12-20</strain>
    </source>
</reference>
<evidence type="ECO:0000313" key="9">
    <source>
        <dbReference type="Proteomes" id="UP000470200"/>
    </source>
</evidence>
<evidence type="ECO:0000313" key="5">
    <source>
        <dbReference type="EMBL" id="RHJ18930.1"/>
    </source>
</evidence>
<evidence type="ECO:0000313" key="2">
    <source>
        <dbReference type="EMBL" id="KAB5883850.1"/>
    </source>
</evidence>
<dbReference type="EMBL" id="QRVT01000001">
    <property type="protein sequence ID" value="RGS66349.1"/>
    <property type="molecule type" value="Genomic_DNA"/>
</dbReference>
<sequence length="125" mass="14177">MNCDCSAGFDANGSFIVVSSRKVNGFLLISTLAARFASFQAEEVRLVCRSQRERQTLRRFEWKDQWISVGLDVDGLGLFLHQWGLTFRRHPERRPIASNACLQEPWNSLPTRTGSLRRSPPAIAV</sequence>
<reference evidence="1 6" key="1">
    <citation type="submission" date="2018-03" db="EMBL/GenBank/DDBJ databases">
        <authorList>
            <person name="Keele B.F."/>
        </authorList>
    </citation>
    <scope>NUCLEOTIDE SEQUENCE [LARGE SCALE GENOMIC DNA]</scope>
    <source>
        <strain evidence="1 6">1-11</strain>
    </source>
</reference>
<dbReference type="EMBL" id="WDFR01000002">
    <property type="protein sequence ID" value="KAB6030191.1"/>
    <property type="molecule type" value="Genomic_DNA"/>
</dbReference>
<dbReference type="EMBL" id="CP028341">
    <property type="protein sequence ID" value="AVT45429.1"/>
    <property type="molecule type" value="Genomic_DNA"/>
</dbReference>
<gene>
    <name evidence="1" type="ORF">C8077_05545</name>
    <name evidence="5" type="ORF">DW139_05050</name>
    <name evidence="4" type="ORF">DWX79_04670</name>
    <name evidence="3" type="ORF">GA542_04830</name>
    <name evidence="2" type="ORF">GA629_07690</name>
</gene>
<name>A0A2R4G3J9_BIFAD</name>
<evidence type="ECO:0000313" key="1">
    <source>
        <dbReference type="EMBL" id="AVT45429.1"/>
    </source>
</evidence>
<dbReference type="Proteomes" id="UP000470926">
    <property type="component" value="Unassembled WGS sequence"/>
</dbReference>
<evidence type="ECO:0000313" key="6">
    <source>
        <dbReference type="Proteomes" id="UP000241454"/>
    </source>
</evidence>
<protein>
    <submittedName>
        <fullName evidence="1">Uncharacterized protein</fullName>
    </submittedName>
</protein>
<dbReference type="EMBL" id="WDIP01000009">
    <property type="protein sequence ID" value="KAB5883850.1"/>
    <property type="molecule type" value="Genomic_DNA"/>
</dbReference>
<accession>A0A2R4G3J9</accession>
<dbReference type="Proteomes" id="UP000470200">
    <property type="component" value="Unassembled WGS sequence"/>
</dbReference>
<dbReference type="AlphaFoldDB" id="A0A2R4G3J9"/>